<dbReference type="PROSITE" id="PS50943">
    <property type="entry name" value="HTH_CROC1"/>
    <property type="match status" value="1"/>
</dbReference>
<dbReference type="InterPro" id="IPR010982">
    <property type="entry name" value="Lambda_DNA-bd_dom_sf"/>
</dbReference>
<evidence type="ECO:0000313" key="3">
    <source>
        <dbReference type="EMBL" id="CAB4218528.1"/>
    </source>
</evidence>
<evidence type="ECO:0000313" key="2">
    <source>
        <dbReference type="EMBL" id="CAB4214620.1"/>
    </source>
</evidence>
<name>A0A6J5SSL8_9CAUD</name>
<evidence type="ECO:0000259" key="1">
    <source>
        <dbReference type="PROSITE" id="PS50943"/>
    </source>
</evidence>
<dbReference type="GO" id="GO:0003677">
    <property type="term" value="F:DNA binding"/>
    <property type="evidence" value="ECO:0007669"/>
    <property type="project" value="InterPro"/>
</dbReference>
<reference evidence="3" key="1">
    <citation type="submission" date="2020-05" db="EMBL/GenBank/DDBJ databases">
        <authorList>
            <person name="Chiriac C."/>
            <person name="Salcher M."/>
            <person name="Ghai R."/>
            <person name="Kavagutti S V."/>
        </authorList>
    </citation>
    <scope>NUCLEOTIDE SEQUENCE</scope>
</reference>
<dbReference type="Pfam" id="PF13443">
    <property type="entry name" value="HTH_26"/>
    <property type="match status" value="1"/>
</dbReference>
<dbReference type="EMBL" id="LR797412">
    <property type="protein sequence ID" value="CAB4214620.1"/>
    <property type="molecule type" value="Genomic_DNA"/>
</dbReference>
<dbReference type="Gene3D" id="1.10.260.40">
    <property type="entry name" value="lambda repressor-like DNA-binding domains"/>
    <property type="match status" value="1"/>
</dbReference>
<sequence length="85" mass="9512">MTDTIHLMVRMMDERRIERGLSKRDLSLKAGLAHGTFWHITKKPEGITLSTAIALCEVLNFTLQVSVLRDVFGDEITDREIGAAA</sequence>
<dbReference type="SUPFAM" id="SSF47413">
    <property type="entry name" value="lambda repressor-like DNA-binding domains"/>
    <property type="match status" value="1"/>
</dbReference>
<gene>
    <name evidence="2" type="ORF">UFOVP1459_51</name>
    <name evidence="3" type="ORF">UFOVP1609_25</name>
</gene>
<feature type="domain" description="HTH cro/C1-type" evidence="1">
    <location>
        <begin position="12"/>
        <end position="66"/>
    </location>
</feature>
<dbReference type="InterPro" id="IPR001387">
    <property type="entry name" value="Cro/C1-type_HTH"/>
</dbReference>
<proteinExistence type="predicted"/>
<organism evidence="3">
    <name type="scientific">uncultured Caudovirales phage</name>
    <dbReference type="NCBI Taxonomy" id="2100421"/>
    <lineage>
        <taxon>Viruses</taxon>
        <taxon>Duplodnaviria</taxon>
        <taxon>Heunggongvirae</taxon>
        <taxon>Uroviricota</taxon>
        <taxon>Caudoviricetes</taxon>
        <taxon>Peduoviridae</taxon>
        <taxon>Maltschvirus</taxon>
        <taxon>Maltschvirus maltsch</taxon>
    </lineage>
</organism>
<protein>
    <submittedName>
        <fullName evidence="3">HTH_XRE domain containing protein</fullName>
    </submittedName>
</protein>
<dbReference type="EMBL" id="LR797459">
    <property type="protein sequence ID" value="CAB4218528.1"/>
    <property type="molecule type" value="Genomic_DNA"/>
</dbReference>
<accession>A0A6J5SSL8</accession>